<evidence type="ECO:0000256" key="3">
    <source>
        <dbReference type="RuleBase" id="RU362076"/>
    </source>
</evidence>
<sequence>MANTVNSDLYLSSAQNASNTTRETGSTLGKDDFLKLLMTQLENQDPTNPMDDTQFIAQMAQFSSLEQMTNMTDQMQKLQQITYSQFVGKDVSWQKSTDNDSNATDQSASGTGKISSVSFNDDGSVSFTLQDGTVLSSDDISKITDDSTSNLTLVQASYLIGKHITWQNDNNEDESATVTAVSVKDGSSLLTLDNGDTITSDQILKISQ</sequence>
<comment type="function">
    <text evidence="3">Required for flagellar hook formation. May act as a scaffolding protein.</text>
</comment>
<comment type="similarity">
    <text evidence="1 3">Belongs to the FlgD family.</text>
</comment>
<reference evidence="5 7" key="1">
    <citation type="submission" date="2014-10" db="EMBL/GenBank/DDBJ databases">
        <title>Draft genome of phytase producing Bacillus ginsengihumi strain M2.11.</title>
        <authorList>
            <person name="Toymentseva A."/>
            <person name="Boulygina E.A."/>
            <person name="Kazakov S.V."/>
            <person name="Kayumov I."/>
            <person name="Suleimanova A.D."/>
            <person name="Mardanova A.M."/>
            <person name="Maria S.N."/>
            <person name="Sergey M.Y."/>
            <person name="Sharipova M.R."/>
        </authorList>
    </citation>
    <scope>NUCLEOTIDE SEQUENCE [LARGE SCALE GENOMIC DNA]</scope>
    <source>
        <strain evidence="5 7">M2.11</strain>
    </source>
</reference>
<dbReference type="Proteomes" id="UP000476934">
    <property type="component" value="Unassembled WGS sequence"/>
</dbReference>
<dbReference type="OrthoDB" id="280334at2"/>
<dbReference type="NCBIfam" id="NF007197">
    <property type="entry name" value="PRK09618.1"/>
    <property type="match status" value="1"/>
</dbReference>
<reference evidence="6" key="2">
    <citation type="submission" date="2020-02" db="EMBL/GenBank/DDBJ databases">
        <authorList>
            <person name="Feng H."/>
        </authorList>
    </citation>
    <scope>NUCLEOTIDE SEQUENCE [LARGE SCALE GENOMIC DNA]</scope>
    <source>
        <strain evidence="6">Gsoil 114</strain>
    </source>
</reference>
<feature type="region of interest" description="Disordered" evidence="4">
    <location>
        <begin position="94"/>
        <end position="115"/>
    </location>
</feature>
<name>A0A0A6VE62_9BACI</name>
<evidence type="ECO:0000313" key="7">
    <source>
        <dbReference type="Proteomes" id="UP000030588"/>
    </source>
</evidence>
<reference evidence="6 8" key="3">
    <citation type="submission" date="2020-03" db="EMBL/GenBank/DDBJ databases">
        <title>Bacillus aquiflavi sp. nov., isolated from yellow water of strong flavor Chinese baijiu in Yibin region of China.</title>
        <authorList>
            <person name="Xie J."/>
        </authorList>
    </citation>
    <scope>NUCLEOTIDE SEQUENCE [LARGE SCALE GENOMIC DNA]</scope>
    <source>
        <strain evidence="6 8">Gsoil 114</strain>
    </source>
</reference>
<dbReference type="EMBL" id="JRUN01000004">
    <property type="protein sequence ID" value="KHD86575.1"/>
    <property type="molecule type" value="Genomic_DNA"/>
</dbReference>
<dbReference type="AlphaFoldDB" id="A0A0A6VE62"/>
<evidence type="ECO:0000256" key="2">
    <source>
        <dbReference type="ARBA" id="ARBA00022795"/>
    </source>
</evidence>
<dbReference type="EMBL" id="JAAIWK010000007">
    <property type="protein sequence ID" value="NEY19617.1"/>
    <property type="molecule type" value="Genomic_DNA"/>
</dbReference>
<protein>
    <recommendedName>
        <fullName evidence="3">Basal-body rod modification protein FlgD</fullName>
    </recommendedName>
</protein>
<comment type="caution">
    <text evidence="5">The sequence shown here is derived from an EMBL/GenBank/DDBJ whole genome shotgun (WGS) entry which is preliminary data.</text>
</comment>
<dbReference type="Proteomes" id="UP000030588">
    <property type="component" value="Unassembled WGS sequence"/>
</dbReference>
<keyword evidence="6" id="KW-0966">Cell projection</keyword>
<proteinExistence type="inferred from homology"/>
<evidence type="ECO:0000256" key="4">
    <source>
        <dbReference type="SAM" id="MobiDB-lite"/>
    </source>
</evidence>
<gene>
    <name evidence="6" type="primary">flgD</name>
    <name evidence="6" type="ORF">G4D61_06490</name>
    <name evidence="5" type="ORF">NG54_02340</name>
</gene>
<evidence type="ECO:0000313" key="8">
    <source>
        <dbReference type="Proteomes" id="UP000476934"/>
    </source>
</evidence>
<evidence type="ECO:0000256" key="1">
    <source>
        <dbReference type="ARBA" id="ARBA00010577"/>
    </source>
</evidence>
<accession>A0A0A6VE62</accession>
<keyword evidence="8" id="KW-1185">Reference proteome</keyword>
<keyword evidence="2 3" id="KW-1005">Bacterial flagellum biogenesis</keyword>
<keyword evidence="6" id="KW-0969">Cilium</keyword>
<evidence type="ECO:0000313" key="6">
    <source>
        <dbReference type="EMBL" id="NEY19617.1"/>
    </source>
</evidence>
<dbReference type="STRING" id="363870.NG54_02340"/>
<dbReference type="GO" id="GO:0044781">
    <property type="term" value="P:bacterial-type flagellum organization"/>
    <property type="evidence" value="ECO:0007669"/>
    <property type="project" value="UniProtKB-UniRule"/>
</dbReference>
<evidence type="ECO:0000313" key="5">
    <source>
        <dbReference type="EMBL" id="KHD86575.1"/>
    </source>
</evidence>
<organism evidence="5 7">
    <name type="scientific">Heyndrickxia ginsengihumi</name>
    <dbReference type="NCBI Taxonomy" id="363870"/>
    <lineage>
        <taxon>Bacteria</taxon>
        <taxon>Bacillati</taxon>
        <taxon>Bacillota</taxon>
        <taxon>Bacilli</taxon>
        <taxon>Bacillales</taxon>
        <taxon>Bacillaceae</taxon>
        <taxon>Heyndrickxia</taxon>
    </lineage>
</organism>
<dbReference type="InterPro" id="IPR005648">
    <property type="entry name" value="FlgD"/>
</dbReference>
<dbReference type="RefSeq" id="WP_035353008.1">
    <property type="nucleotide sequence ID" value="NZ_JAAIWK010000007.1"/>
</dbReference>
<keyword evidence="6" id="KW-0282">Flagellum</keyword>
<dbReference type="Pfam" id="PF03963">
    <property type="entry name" value="FlgD"/>
    <property type="match status" value="1"/>
</dbReference>